<keyword evidence="3 6" id="KW-1133">Transmembrane helix</keyword>
<feature type="domain" description="G protein-coupled receptor GPR1/2/3 C-terminal" evidence="8">
    <location>
        <begin position="339"/>
        <end position="414"/>
    </location>
</feature>
<name>A0A1L0BYI7_9ASCO</name>
<feature type="region of interest" description="Disordered" evidence="5">
    <location>
        <begin position="563"/>
        <end position="588"/>
    </location>
</feature>
<dbReference type="AlphaFoldDB" id="A0A1L0BYI7"/>
<proteinExistence type="predicted"/>
<feature type="transmembrane region" description="Helical" evidence="6">
    <location>
        <begin position="207"/>
        <end position="227"/>
    </location>
</feature>
<dbReference type="InterPro" id="IPR023041">
    <property type="entry name" value="Glucose_rcpt_Git3-like_N"/>
</dbReference>
<protein>
    <submittedName>
        <fullName evidence="9">CIC11C00000000542</fullName>
    </submittedName>
</protein>
<feature type="transmembrane region" description="Helical" evidence="6">
    <location>
        <begin position="352"/>
        <end position="369"/>
    </location>
</feature>
<keyword evidence="2 6" id="KW-0812">Transmembrane</keyword>
<feature type="transmembrane region" description="Helical" evidence="6">
    <location>
        <begin position="159"/>
        <end position="180"/>
    </location>
</feature>
<dbReference type="Gene3D" id="1.20.1070.10">
    <property type="entry name" value="Rhodopsin 7-helix transmembrane proteins"/>
    <property type="match status" value="1"/>
</dbReference>
<evidence type="ECO:0000256" key="2">
    <source>
        <dbReference type="ARBA" id="ARBA00022692"/>
    </source>
</evidence>
<dbReference type="STRING" id="45354.A0A1L0BYI7"/>
<evidence type="ECO:0000259" key="7">
    <source>
        <dbReference type="Pfam" id="PF11710"/>
    </source>
</evidence>
<organism evidence="9 10">
    <name type="scientific">Sungouiella intermedia</name>
    <dbReference type="NCBI Taxonomy" id="45354"/>
    <lineage>
        <taxon>Eukaryota</taxon>
        <taxon>Fungi</taxon>
        <taxon>Dikarya</taxon>
        <taxon>Ascomycota</taxon>
        <taxon>Saccharomycotina</taxon>
        <taxon>Pichiomycetes</taxon>
        <taxon>Metschnikowiaceae</taxon>
        <taxon>Sungouiella</taxon>
    </lineage>
</organism>
<comment type="subcellular location">
    <subcellularLocation>
        <location evidence="1">Membrane</location>
        <topology evidence="1">Multi-pass membrane protein</topology>
    </subcellularLocation>
</comment>
<feature type="transmembrane region" description="Helical" evidence="6">
    <location>
        <begin position="111"/>
        <end position="138"/>
    </location>
</feature>
<dbReference type="Pfam" id="PF11710">
    <property type="entry name" value="Git3"/>
    <property type="match status" value="1"/>
</dbReference>
<dbReference type="EMBL" id="LT635760">
    <property type="protein sequence ID" value="SGZ56401.1"/>
    <property type="molecule type" value="Genomic_DNA"/>
</dbReference>
<dbReference type="GO" id="GO:0005886">
    <property type="term" value="C:plasma membrane"/>
    <property type="evidence" value="ECO:0007669"/>
    <property type="project" value="TreeGrafter"/>
</dbReference>
<dbReference type="GO" id="GO:0004930">
    <property type="term" value="F:G protein-coupled receptor activity"/>
    <property type="evidence" value="ECO:0007669"/>
    <property type="project" value="TreeGrafter"/>
</dbReference>
<feature type="compositionally biased region" description="Polar residues" evidence="5">
    <location>
        <begin position="610"/>
        <end position="630"/>
    </location>
</feature>
<gene>
    <name evidence="9" type="ORF">SAMEA4029010_CIC11G00000000542</name>
</gene>
<feature type="transmembrane region" description="Helical" evidence="6">
    <location>
        <begin position="73"/>
        <end position="91"/>
    </location>
</feature>
<feature type="compositionally biased region" description="Low complexity" evidence="5">
    <location>
        <begin position="563"/>
        <end position="574"/>
    </location>
</feature>
<dbReference type="PANTHER" id="PTHR23112:SF37">
    <property type="entry name" value="G PROTEIN-COUPLED RECEPTOR GPR1"/>
    <property type="match status" value="1"/>
</dbReference>
<evidence type="ECO:0000313" key="10">
    <source>
        <dbReference type="Proteomes" id="UP000182334"/>
    </source>
</evidence>
<evidence type="ECO:0000256" key="6">
    <source>
        <dbReference type="SAM" id="Phobius"/>
    </source>
</evidence>
<feature type="domain" description="Glucose receptor Git3-like N-terminal" evidence="7">
    <location>
        <begin position="36"/>
        <end position="233"/>
    </location>
</feature>
<evidence type="ECO:0000256" key="5">
    <source>
        <dbReference type="SAM" id="MobiDB-lite"/>
    </source>
</evidence>
<feature type="region of interest" description="Disordered" evidence="5">
    <location>
        <begin position="608"/>
        <end position="638"/>
    </location>
</feature>
<dbReference type="SUPFAM" id="SSF81321">
    <property type="entry name" value="Family A G protein-coupled receptor-like"/>
    <property type="match status" value="1"/>
</dbReference>
<dbReference type="PANTHER" id="PTHR23112">
    <property type="entry name" value="G PROTEIN-COUPLED RECEPTOR 157-RELATED"/>
    <property type="match status" value="1"/>
</dbReference>
<evidence type="ECO:0000259" key="8">
    <source>
        <dbReference type="Pfam" id="PF11970"/>
    </source>
</evidence>
<evidence type="ECO:0000313" key="9">
    <source>
        <dbReference type="EMBL" id="SGZ56401.1"/>
    </source>
</evidence>
<reference evidence="9 10" key="1">
    <citation type="submission" date="2016-10" db="EMBL/GenBank/DDBJ databases">
        <authorList>
            <person name="de Groot N.N."/>
        </authorList>
    </citation>
    <scope>NUCLEOTIDE SEQUENCE [LARGE SCALE GENOMIC DNA]</scope>
    <source>
        <strain evidence="9 10">CBS 141442</strain>
    </source>
</reference>
<feature type="transmembrane region" description="Helical" evidence="6">
    <location>
        <begin position="40"/>
        <end position="61"/>
    </location>
</feature>
<evidence type="ECO:0000256" key="1">
    <source>
        <dbReference type="ARBA" id="ARBA00004141"/>
    </source>
</evidence>
<dbReference type="GO" id="GO:0007189">
    <property type="term" value="P:adenylate cyclase-activating G protein-coupled receptor signaling pathway"/>
    <property type="evidence" value="ECO:0007669"/>
    <property type="project" value="TreeGrafter"/>
</dbReference>
<sequence>MTTLWQEWAAPVVKRLEALNAAEDQSNRFTLSQNETQRTLAIVSSTTSIVMCLIAIYLFLAIDPRRLVFRHQLITFLIFFDLLKAVILLIFPTRVFTNAQSYYNNRFCQVVGFFTATAIEGADIAILAFALHTFLLIFRPTLTVKVPGTDRVEGGLYLYRYYVYGLSFLIPLVLASLPYVEKGYISFVCWCYLPQHPVWYRLVLSWVPRYCIMIIIVSVYCLIYFYVLREFRTLGGVFTTMHKLRQKNGLHPSVLNQKPSFFSALAYFWASIKDFALPQLVIPQEKTLSPHSTTSSSVDPIAVGPTTTSAARDNPGGPLDTEAVIGDPEIQAANLESFRKRQKVIEKQMKSIFIYPFAYFLIWLFPFILQCTQFNYERTHGPIYWLNCMGAFMQPFNGVVDSLVFFYRETPWEYTVMKHFEREHSGKLDHYVLRNHSNGDLSTIDTQMKKTSLAASMHVDVEEYSWWRRCFSALRLPLMHLPTEDNVAKFLKSYITNRIDKCRISQFGENSSGSGSGSGTGLDAEFSALLGKHDFSNLLSGEIFEGDFRLNLDRFSFSGRRTSGGSASHSAQHSGGRRPSVVSLSNKSNRSRRFSAFDTGRTAIPEDNAYSYTNMSSNRASVSQKRSSLNHSDRSTHGEDTELDILDFLRKGPI</sequence>
<keyword evidence="10" id="KW-1185">Reference proteome</keyword>
<dbReference type="OrthoDB" id="5368598at2759"/>
<evidence type="ECO:0000256" key="3">
    <source>
        <dbReference type="ARBA" id="ARBA00022989"/>
    </source>
</evidence>
<evidence type="ECO:0000256" key="4">
    <source>
        <dbReference type="ARBA" id="ARBA00023136"/>
    </source>
</evidence>
<accession>A0A1L0BYI7</accession>
<dbReference type="InterPro" id="IPR022596">
    <property type="entry name" value="GPR1/2/3_C"/>
</dbReference>
<dbReference type="Pfam" id="PF11970">
    <property type="entry name" value="GPR_Gpa2_C"/>
    <property type="match status" value="1"/>
</dbReference>
<dbReference type="Proteomes" id="UP000182334">
    <property type="component" value="Chromosome V"/>
</dbReference>
<keyword evidence="4 6" id="KW-0472">Membrane</keyword>